<evidence type="ECO:0000313" key="7">
    <source>
        <dbReference type="EMBL" id="MCG7978349.1"/>
    </source>
</evidence>
<evidence type="ECO:0000256" key="3">
    <source>
        <dbReference type="ARBA" id="ARBA00022964"/>
    </source>
</evidence>
<dbReference type="Proteomes" id="UP000886674">
    <property type="component" value="Unassembled WGS sequence"/>
</dbReference>
<evidence type="ECO:0000256" key="1">
    <source>
        <dbReference type="ARBA" id="ARBA00005896"/>
    </source>
</evidence>
<dbReference type="Pfam" id="PF02668">
    <property type="entry name" value="TauD"/>
    <property type="match status" value="1"/>
</dbReference>
<evidence type="ECO:0000256" key="5">
    <source>
        <dbReference type="ARBA" id="ARBA00023004"/>
    </source>
</evidence>
<dbReference type="Gene3D" id="3.60.130.10">
    <property type="entry name" value="Clavaminate synthase-like"/>
    <property type="match status" value="1"/>
</dbReference>
<evidence type="ECO:0000256" key="4">
    <source>
        <dbReference type="ARBA" id="ARBA00023002"/>
    </source>
</evidence>
<dbReference type="PANTHER" id="PTHR43779">
    <property type="entry name" value="DIOXYGENASE RV0097-RELATED"/>
    <property type="match status" value="1"/>
</dbReference>
<reference evidence="7" key="1">
    <citation type="journal article" date="2021" name="Proc. Natl. Acad. Sci. U.S.A.">
        <title>Global biogeography of chemosynthetic symbionts reveals both localized and globally distributed symbiont groups. .</title>
        <authorList>
            <person name="Osvatic J.T."/>
            <person name="Wilkins L.G.E."/>
            <person name="Leibrecht L."/>
            <person name="Leray M."/>
            <person name="Zauner S."/>
            <person name="Polzin J."/>
            <person name="Camacho Y."/>
            <person name="Gros O."/>
            <person name="van Gils J.A."/>
            <person name="Eisen J.A."/>
            <person name="Petersen J.M."/>
            <person name="Yuen B."/>
        </authorList>
    </citation>
    <scope>NUCLEOTIDE SEQUENCE</scope>
    <source>
        <strain evidence="7">MAGclacostrist055</strain>
    </source>
</reference>
<keyword evidence="3 7" id="KW-0223">Dioxygenase</keyword>
<feature type="domain" description="TauD/TfdA-like" evidence="6">
    <location>
        <begin position="15"/>
        <end position="270"/>
    </location>
</feature>
<dbReference type="GO" id="GO:0016706">
    <property type="term" value="F:2-oxoglutarate-dependent dioxygenase activity"/>
    <property type="evidence" value="ECO:0007669"/>
    <property type="project" value="UniProtKB-ARBA"/>
</dbReference>
<evidence type="ECO:0000256" key="2">
    <source>
        <dbReference type="ARBA" id="ARBA00022723"/>
    </source>
</evidence>
<dbReference type="InterPro" id="IPR003819">
    <property type="entry name" value="TauD/TfdA-like"/>
</dbReference>
<dbReference type="GO" id="GO:0046872">
    <property type="term" value="F:metal ion binding"/>
    <property type="evidence" value="ECO:0007669"/>
    <property type="project" value="UniProtKB-KW"/>
</dbReference>
<accession>A0A9E4NJ68</accession>
<evidence type="ECO:0000313" key="8">
    <source>
        <dbReference type="Proteomes" id="UP000886674"/>
    </source>
</evidence>
<proteinExistence type="inferred from homology"/>
<sequence length="294" mass="33387">MEIKQQKNCKMGVIVDGMDVKNANKAEIDELKSIIYKHKIVIFKGLNLSSSEYADLAKKIGEPEAYYEPMYHHPKEKEIFVSSNVSKDGKQIGVPKTGKFWHVDYAFKERPFAFTLLNQKEVPCSNRGTFFVDMAEAYRTLPSDVQQIIENATCQHSVRRYFKIRPTDVYRPLSEVINEVDNKAPPVLHPAVIAHPVTKEKILYVSEGFTISIQDENGHDLGDALLQDLFEYSGQRDPSFSHELIHLQTSQKGDLLIFDNRSLVHCAKHSTTPAAAVSHRITLHDNYDAYHVAA</sequence>
<dbReference type="SUPFAM" id="SSF51197">
    <property type="entry name" value="Clavaminate synthase-like"/>
    <property type="match status" value="1"/>
</dbReference>
<gene>
    <name evidence="7" type="ORF">JAY77_09420</name>
</gene>
<comment type="similarity">
    <text evidence="1">Belongs to the TfdA dioxygenase family.</text>
</comment>
<protein>
    <submittedName>
        <fullName evidence="7">TauD/TfdA family dioxygenase</fullName>
    </submittedName>
</protein>
<keyword evidence="4" id="KW-0560">Oxidoreductase</keyword>
<dbReference type="AlphaFoldDB" id="A0A9E4NJ68"/>
<dbReference type="PANTHER" id="PTHR43779:SF3">
    <property type="entry name" value="(3R)-3-[(CARBOXYMETHYL)AMINO]FATTY ACID OXYGENASE_DECARBOXYLASE"/>
    <property type="match status" value="1"/>
</dbReference>
<name>A0A9E4NJ68_9GAMM</name>
<dbReference type="InterPro" id="IPR042098">
    <property type="entry name" value="TauD-like_sf"/>
</dbReference>
<comment type="caution">
    <text evidence="7">The sequence shown here is derived from an EMBL/GenBank/DDBJ whole genome shotgun (WGS) entry which is preliminary data.</text>
</comment>
<evidence type="ECO:0000259" key="6">
    <source>
        <dbReference type="Pfam" id="PF02668"/>
    </source>
</evidence>
<organism evidence="7 8">
    <name type="scientific">Candidatus Thiodiazotropha taylori</name>
    <dbReference type="NCBI Taxonomy" id="2792791"/>
    <lineage>
        <taxon>Bacteria</taxon>
        <taxon>Pseudomonadati</taxon>
        <taxon>Pseudomonadota</taxon>
        <taxon>Gammaproteobacteria</taxon>
        <taxon>Chromatiales</taxon>
        <taxon>Sedimenticolaceae</taxon>
        <taxon>Candidatus Thiodiazotropha</taxon>
    </lineage>
</organism>
<dbReference type="EMBL" id="JAEPCR010000043">
    <property type="protein sequence ID" value="MCG7978349.1"/>
    <property type="molecule type" value="Genomic_DNA"/>
</dbReference>
<keyword evidence="5" id="KW-0408">Iron</keyword>
<keyword evidence="2" id="KW-0479">Metal-binding</keyword>
<dbReference type="InterPro" id="IPR051178">
    <property type="entry name" value="TfdA_dioxygenase"/>
</dbReference>